<proteinExistence type="predicted"/>
<sequence>MFSKLILLATLYTSQFIPTTFFIQALPVFMRQQKMSLNVIGFLGLLILPPGLKFLWSPLIDRYRLGKLGHYRGWIICFQLLLTLTMFTTAFLDIQNNLNVLLICMFLASLFSSSQDIATDALAVNILEPQERGLGNAIQSGGNVFGAVLGGGVMLILLEKMGWRYSLITMSMFMLINLIPILLYQEEVTIKPQKSGFFRSYFQPFMSFFSRPNTLPWLFILLLYMTGESVTSILIRPLLVDRGLSLSDIGWILGIVSYSARIFSALIAGLLIVKIGQKKSLVLFGIIAAFTTLLYIIPAIGVSSLVVLYAVCILVNITQSMAYTALLSVMMSKSDRATAATDYTIQVSVMFLGAIAATVLSGMLATTKGYTFTFITSAAVSLLSVFLITKKSGVSS</sequence>
<dbReference type="InterPro" id="IPR036259">
    <property type="entry name" value="MFS_trans_sf"/>
</dbReference>
<evidence type="ECO:0000256" key="1">
    <source>
        <dbReference type="ARBA" id="ARBA00004651"/>
    </source>
</evidence>
<dbReference type="InterPro" id="IPR004752">
    <property type="entry name" value="AmpG_permease/AT-1"/>
</dbReference>
<keyword evidence="3 6" id="KW-0812">Transmembrane</keyword>
<gene>
    <name evidence="8" type="ORF">GXM_09954</name>
</gene>
<evidence type="ECO:0000256" key="5">
    <source>
        <dbReference type="ARBA" id="ARBA00023136"/>
    </source>
</evidence>
<feature type="transmembrane region" description="Helical" evidence="6">
    <location>
        <begin position="73"/>
        <end position="92"/>
    </location>
</feature>
<keyword evidence="5 6" id="KW-0472">Membrane</keyword>
<dbReference type="RefSeq" id="WP_152592669.1">
    <property type="nucleotide sequence ID" value="NZ_CP045228.1"/>
</dbReference>
<keyword evidence="9" id="KW-1185">Reference proteome</keyword>
<dbReference type="Gene3D" id="1.20.1250.20">
    <property type="entry name" value="MFS general substrate transporter like domains"/>
    <property type="match status" value="2"/>
</dbReference>
<organism evidence="8 9">
    <name type="scientific">Nostoc sphaeroides CCNUC1</name>
    <dbReference type="NCBI Taxonomy" id="2653204"/>
    <lineage>
        <taxon>Bacteria</taxon>
        <taxon>Bacillati</taxon>
        <taxon>Cyanobacteriota</taxon>
        <taxon>Cyanophyceae</taxon>
        <taxon>Nostocales</taxon>
        <taxon>Nostocaceae</taxon>
        <taxon>Nostoc</taxon>
    </lineage>
</organism>
<keyword evidence="2" id="KW-0813">Transport</keyword>
<dbReference type="CDD" id="cd17485">
    <property type="entry name" value="MFS_MFSD3"/>
    <property type="match status" value="1"/>
</dbReference>
<dbReference type="Pfam" id="PF07690">
    <property type="entry name" value="MFS_1"/>
    <property type="match status" value="1"/>
</dbReference>
<feature type="transmembrane region" description="Helical" evidence="6">
    <location>
        <begin position="251"/>
        <end position="273"/>
    </location>
</feature>
<feature type="transmembrane region" description="Helical" evidence="6">
    <location>
        <begin position="164"/>
        <end position="184"/>
    </location>
</feature>
<evidence type="ECO:0000313" key="8">
    <source>
        <dbReference type="EMBL" id="QFS52460.1"/>
    </source>
</evidence>
<evidence type="ECO:0000256" key="3">
    <source>
        <dbReference type="ARBA" id="ARBA00022692"/>
    </source>
</evidence>
<dbReference type="SUPFAM" id="SSF103473">
    <property type="entry name" value="MFS general substrate transporter"/>
    <property type="match status" value="1"/>
</dbReference>
<reference evidence="8 9" key="1">
    <citation type="submission" date="2019-10" db="EMBL/GenBank/DDBJ databases">
        <title>Genomic and transcriptomic insights into the perfect genentic adaptation of a filamentous nitrogen-fixing cyanobacterium to rice fields.</title>
        <authorList>
            <person name="Chen Z."/>
        </authorList>
    </citation>
    <scope>NUCLEOTIDE SEQUENCE [LARGE SCALE GENOMIC DNA]</scope>
    <source>
        <strain evidence="8">CCNUC1</strain>
    </source>
</reference>
<dbReference type="PANTHER" id="PTHR12778:SF10">
    <property type="entry name" value="MAJOR FACILITATOR SUPERFAMILY DOMAIN-CONTAINING PROTEIN 3"/>
    <property type="match status" value="1"/>
</dbReference>
<feature type="transmembrane region" description="Helical" evidence="6">
    <location>
        <begin position="35"/>
        <end position="52"/>
    </location>
</feature>
<dbReference type="KEGG" id="nsh:GXM_09954"/>
<evidence type="ECO:0000256" key="4">
    <source>
        <dbReference type="ARBA" id="ARBA00022989"/>
    </source>
</evidence>
<feature type="transmembrane region" description="Helical" evidence="6">
    <location>
        <begin position="343"/>
        <end position="364"/>
    </location>
</feature>
<dbReference type="GO" id="GO:0022857">
    <property type="term" value="F:transmembrane transporter activity"/>
    <property type="evidence" value="ECO:0007669"/>
    <property type="project" value="InterPro"/>
</dbReference>
<feature type="transmembrane region" description="Helical" evidence="6">
    <location>
        <begin position="215"/>
        <end position="239"/>
    </location>
</feature>
<dbReference type="InterPro" id="IPR020846">
    <property type="entry name" value="MFS_dom"/>
</dbReference>
<protein>
    <submittedName>
        <fullName evidence="8">Integral membrane signal transducer protein</fullName>
    </submittedName>
</protein>
<dbReference type="Proteomes" id="UP000326678">
    <property type="component" value="Chromosome pGXM01"/>
</dbReference>
<feature type="transmembrane region" description="Helical" evidence="6">
    <location>
        <begin position="306"/>
        <end position="331"/>
    </location>
</feature>
<feature type="transmembrane region" description="Helical" evidence="6">
    <location>
        <begin position="370"/>
        <end position="389"/>
    </location>
</feature>
<keyword evidence="4 6" id="KW-1133">Transmembrane helix</keyword>
<evidence type="ECO:0000259" key="7">
    <source>
        <dbReference type="PROSITE" id="PS50850"/>
    </source>
</evidence>
<evidence type="ECO:0000256" key="2">
    <source>
        <dbReference type="ARBA" id="ARBA00022448"/>
    </source>
</evidence>
<accession>A0A5P8WIQ2</accession>
<dbReference type="PANTHER" id="PTHR12778">
    <property type="entry name" value="SOLUTE CARRIER FAMILY 33 ACETYL-COA TRANSPORTER -RELATED"/>
    <property type="match status" value="1"/>
</dbReference>
<feature type="domain" description="Major facilitator superfamily (MFS) profile" evidence="7">
    <location>
        <begin position="1"/>
        <end position="396"/>
    </location>
</feature>
<comment type="subcellular location">
    <subcellularLocation>
        <location evidence="1">Cell membrane</location>
        <topology evidence="1">Multi-pass membrane protein</topology>
    </subcellularLocation>
</comment>
<dbReference type="GO" id="GO:0005886">
    <property type="term" value="C:plasma membrane"/>
    <property type="evidence" value="ECO:0007669"/>
    <property type="project" value="UniProtKB-SubCell"/>
</dbReference>
<evidence type="ECO:0000256" key="6">
    <source>
        <dbReference type="SAM" id="Phobius"/>
    </source>
</evidence>
<name>A0A5P8WIQ2_9NOSO</name>
<evidence type="ECO:0000313" key="9">
    <source>
        <dbReference type="Proteomes" id="UP000326678"/>
    </source>
</evidence>
<dbReference type="InterPro" id="IPR011701">
    <property type="entry name" value="MFS"/>
</dbReference>
<dbReference type="EMBL" id="CP045228">
    <property type="protein sequence ID" value="QFS52460.1"/>
    <property type="molecule type" value="Genomic_DNA"/>
</dbReference>
<feature type="transmembrane region" description="Helical" evidence="6">
    <location>
        <begin position="280"/>
        <end position="300"/>
    </location>
</feature>
<dbReference type="PROSITE" id="PS50850">
    <property type="entry name" value="MFS"/>
    <property type="match status" value="1"/>
</dbReference>
<dbReference type="AlphaFoldDB" id="A0A5P8WIQ2"/>